<evidence type="ECO:0000256" key="4">
    <source>
        <dbReference type="PROSITE-ProRule" id="PRU01161"/>
    </source>
</evidence>
<dbReference type="KEGG" id="mpsc:MPSYJ_21640"/>
<evidence type="ECO:0000313" key="6">
    <source>
        <dbReference type="EMBL" id="BBX68703.1"/>
    </source>
</evidence>
<evidence type="ECO:0000256" key="3">
    <source>
        <dbReference type="ARBA" id="ARBA00023098"/>
    </source>
</evidence>
<evidence type="ECO:0000256" key="1">
    <source>
        <dbReference type="ARBA" id="ARBA00022801"/>
    </source>
</evidence>
<dbReference type="AlphaFoldDB" id="A0A7I7MB59"/>
<evidence type="ECO:0000259" key="5">
    <source>
        <dbReference type="PROSITE" id="PS51635"/>
    </source>
</evidence>
<keyword evidence="7" id="KW-1185">Reference proteome</keyword>
<reference evidence="6 7" key="1">
    <citation type="journal article" date="2019" name="Emerg. Microbes Infect.">
        <title>Comprehensive subspecies identification of 175 nontuberculous mycobacteria species based on 7547 genomic profiles.</title>
        <authorList>
            <person name="Matsumoto Y."/>
            <person name="Kinjo T."/>
            <person name="Motooka D."/>
            <person name="Nabeya D."/>
            <person name="Jung N."/>
            <person name="Uechi K."/>
            <person name="Horii T."/>
            <person name="Iida T."/>
            <person name="Fujita J."/>
            <person name="Nakamura S."/>
        </authorList>
    </citation>
    <scope>NUCLEOTIDE SEQUENCE [LARGE SCALE GENOMIC DNA]</scope>
    <source>
        <strain evidence="6 7">JCM 13323</strain>
    </source>
</reference>
<dbReference type="SUPFAM" id="SSF52151">
    <property type="entry name" value="FabD/lysophospholipase-like"/>
    <property type="match status" value="1"/>
</dbReference>
<feature type="short sequence motif" description="DGA/G" evidence="4">
    <location>
        <begin position="201"/>
        <end position="203"/>
    </location>
</feature>
<organism evidence="6 7">
    <name type="scientific">Mycolicibacterium psychrotolerans</name>
    <dbReference type="NCBI Taxonomy" id="216929"/>
    <lineage>
        <taxon>Bacteria</taxon>
        <taxon>Bacillati</taxon>
        <taxon>Actinomycetota</taxon>
        <taxon>Actinomycetes</taxon>
        <taxon>Mycobacteriales</taxon>
        <taxon>Mycobacteriaceae</taxon>
        <taxon>Mycolicibacterium</taxon>
    </lineage>
</organism>
<accession>A0A7I7MB59</accession>
<feature type="short sequence motif" description="GXGXXG" evidence="4">
    <location>
        <begin position="19"/>
        <end position="24"/>
    </location>
</feature>
<dbReference type="InterPro" id="IPR050301">
    <property type="entry name" value="NTE"/>
</dbReference>
<dbReference type="Proteomes" id="UP000466514">
    <property type="component" value="Chromosome"/>
</dbReference>
<protein>
    <recommendedName>
        <fullName evidence="5">PNPLA domain-containing protein</fullName>
    </recommendedName>
</protein>
<dbReference type="GO" id="GO:0016787">
    <property type="term" value="F:hydrolase activity"/>
    <property type="evidence" value="ECO:0007669"/>
    <property type="project" value="UniProtKB-UniRule"/>
</dbReference>
<sequence>MPTPPRDVTGTKRALVLAGGGLAGIAWETGMLTGIADVEPAAAHALLDSDVVLGTSAGSTVAAQLGSGTPIEELFARQLSDEAGAAEIHPGVSVDAISELFLAAMLTPGATREQKLQQIGAVAAATDTVAEPVRRAVIEHRLPSHDWPARDLRITGIDIATGELVVFDRTSGVGLVDAVAASCAVPGAWPPVTIGDRSYMDGGVRSTVNMSAVTDCDVAVALVPSGADTPSPWGSATIEEIDAFPGTTLAVFADAEALAAFGPNPLDPACRAPSAHAGRAQGRREARRVADFLGV</sequence>
<dbReference type="Gene3D" id="3.40.1090.10">
    <property type="entry name" value="Cytosolic phospholipase A2 catalytic domain"/>
    <property type="match status" value="2"/>
</dbReference>
<feature type="active site" description="Nucleophile" evidence="4">
    <location>
        <position position="56"/>
    </location>
</feature>
<dbReference type="GO" id="GO:0016042">
    <property type="term" value="P:lipid catabolic process"/>
    <property type="evidence" value="ECO:0007669"/>
    <property type="project" value="UniProtKB-UniRule"/>
</dbReference>
<feature type="active site" description="Proton acceptor" evidence="4">
    <location>
        <position position="201"/>
    </location>
</feature>
<dbReference type="InterPro" id="IPR016035">
    <property type="entry name" value="Acyl_Trfase/lysoPLipase"/>
</dbReference>
<evidence type="ECO:0000313" key="7">
    <source>
        <dbReference type="Proteomes" id="UP000466514"/>
    </source>
</evidence>
<feature type="domain" description="PNPLA" evidence="5">
    <location>
        <begin position="15"/>
        <end position="214"/>
    </location>
</feature>
<dbReference type="PROSITE" id="PS51635">
    <property type="entry name" value="PNPLA"/>
    <property type="match status" value="1"/>
</dbReference>
<keyword evidence="1 4" id="KW-0378">Hydrolase</keyword>
<proteinExistence type="predicted"/>
<dbReference type="PANTHER" id="PTHR14226:SF57">
    <property type="entry name" value="BLR7027 PROTEIN"/>
    <property type="match status" value="1"/>
</dbReference>
<dbReference type="EMBL" id="AP022574">
    <property type="protein sequence ID" value="BBX68703.1"/>
    <property type="molecule type" value="Genomic_DNA"/>
</dbReference>
<feature type="short sequence motif" description="GXSXG" evidence="4">
    <location>
        <begin position="54"/>
        <end position="58"/>
    </location>
</feature>
<dbReference type="PANTHER" id="PTHR14226">
    <property type="entry name" value="NEUROPATHY TARGET ESTERASE/SWISS CHEESE D.MELANOGASTER"/>
    <property type="match status" value="1"/>
</dbReference>
<gene>
    <name evidence="6" type="ORF">MPSYJ_21640</name>
</gene>
<dbReference type="InterPro" id="IPR002641">
    <property type="entry name" value="PNPLA_dom"/>
</dbReference>
<dbReference type="Pfam" id="PF01734">
    <property type="entry name" value="Patatin"/>
    <property type="match status" value="1"/>
</dbReference>
<keyword evidence="2 4" id="KW-0442">Lipid degradation</keyword>
<name>A0A7I7MB59_9MYCO</name>
<keyword evidence="3 4" id="KW-0443">Lipid metabolism</keyword>
<evidence type="ECO:0000256" key="2">
    <source>
        <dbReference type="ARBA" id="ARBA00022963"/>
    </source>
</evidence>